<keyword evidence="3" id="KW-0560">Oxidoreductase</keyword>
<feature type="transmembrane region" description="Helical" evidence="5">
    <location>
        <begin position="73"/>
        <end position="96"/>
    </location>
</feature>
<organism evidence="7 8">
    <name type="scientific">Sphingomonas abietis</name>
    <dbReference type="NCBI Taxonomy" id="3012344"/>
    <lineage>
        <taxon>Bacteria</taxon>
        <taxon>Pseudomonadati</taxon>
        <taxon>Pseudomonadota</taxon>
        <taxon>Alphaproteobacteria</taxon>
        <taxon>Sphingomonadales</taxon>
        <taxon>Sphingomonadaceae</taxon>
        <taxon>Sphingomonas</taxon>
    </lineage>
</organism>
<keyword evidence="8" id="KW-1185">Reference proteome</keyword>
<dbReference type="InterPro" id="IPR017511">
    <property type="entry name" value="PQQ_mDH"/>
</dbReference>
<keyword evidence="5" id="KW-0472">Membrane</keyword>
<evidence type="ECO:0000313" key="8">
    <source>
        <dbReference type="Proteomes" id="UP001210865"/>
    </source>
</evidence>
<evidence type="ECO:0000313" key="7">
    <source>
        <dbReference type="EMBL" id="WBO24012.1"/>
    </source>
</evidence>
<dbReference type="PANTHER" id="PTHR32303">
    <property type="entry name" value="QUINOPROTEIN ALCOHOL DEHYDROGENASE (CYTOCHROME C)"/>
    <property type="match status" value="1"/>
</dbReference>
<dbReference type="Gene3D" id="2.140.10.10">
    <property type="entry name" value="Quinoprotein alcohol dehydrogenase-like superfamily"/>
    <property type="match status" value="1"/>
</dbReference>
<proteinExistence type="inferred from homology"/>
<comment type="similarity">
    <text evidence="2">Belongs to the bacterial PQQ dehydrogenase family.</text>
</comment>
<feature type="transmembrane region" description="Helical" evidence="5">
    <location>
        <begin position="20"/>
        <end position="42"/>
    </location>
</feature>
<gene>
    <name evidence="7" type="ORF">PBT88_07855</name>
</gene>
<dbReference type="EMBL" id="CP115174">
    <property type="protein sequence ID" value="WBO24012.1"/>
    <property type="molecule type" value="Genomic_DNA"/>
</dbReference>
<protein>
    <submittedName>
        <fullName evidence="7">Glucose/quinate/shikimate family membrane-bound PQQ-dependent dehydrogenase</fullName>
    </submittedName>
</protein>
<dbReference type="SUPFAM" id="SSF50998">
    <property type="entry name" value="Quinoprotein alcohol dehydrogenase-like"/>
    <property type="match status" value="1"/>
</dbReference>
<accession>A0ABY7NR35</accession>
<dbReference type="CDD" id="cd10280">
    <property type="entry name" value="PQQ_mGDH"/>
    <property type="match status" value="1"/>
</dbReference>
<dbReference type="InterPro" id="IPR011047">
    <property type="entry name" value="Quinoprotein_ADH-like_sf"/>
</dbReference>
<evidence type="ECO:0000259" key="6">
    <source>
        <dbReference type="Pfam" id="PF01011"/>
    </source>
</evidence>
<dbReference type="NCBIfam" id="TIGR03074">
    <property type="entry name" value="PQQ_membr_DH"/>
    <property type="match status" value="1"/>
</dbReference>
<dbReference type="InterPro" id="IPR002372">
    <property type="entry name" value="PQQ_rpt_dom"/>
</dbReference>
<feature type="region of interest" description="Disordered" evidence="4">
    <location>
        <begin position="525"/>
        <end position="548"/>
    </location>
</feature>
<evidence type="ECO:0000256" key="3">
    <source>
        <dbReference type="ARBA" id="ARBA00023002"/>
    </source>
</evidence>
<evidence type="ECO:0000256" key="4">
    <source>
        <dbReference type="SAM" id="MobiDB-lite"/>
    </source>
</evidence>
<feature type="transmembrane region" description="Helical" evidence="5">
    <location>
        <begin position="130"/>
        <end position="149"/>
    </location>
</feature>
<evidence type="ECO:0000256" key="5">
    <source>
        <dbReference type="SAM" id="Phobius"/>
    </source>
</evidence>
<keyword evidence="5" id="KW-1133">Transmembrane helix</keyword>
<dbReference type="InterPro" id="IPR018391">
    <property type="entry name" value="PQQ_b-propeller_rpt"/>
</dbReference>
<feature type="domain" description="Pyrrolo-quinoline quinone repeat" evidence="6">
    <location>
        <begin position="179"/>
        <end position="776"/>
    </location>
</feature>
<dbReference type="SMART" id="SM00564">
    <property type="entry name" value="PQQ"/>
    <property type="match status" value="6"/>
</dbReference>
<feature type="transmembrane region" description="Helical" evidence="5">
    <location>
        <begin position="48"/>
        <end position="66"/>
    </location>
</feature>
<reference evidence="7 8" key="1">
    <citation type="submission" date="2022-12" db="EMBL/GenBank/DDBJ databases">
        <title>Sphingomonas abieness sp. nov., an endophytic bacterium isolated from Abies koreana.</title>
        <authorList>
            <person name="Jiang L."/>
            <person name="Lee J."/>
        </authorList>
    </citation>
    <scope>NUCLEOTIDE SEQUENCE [LARGE SCALE GENOMIC DNA]</scope>
    <source>
        <strain evidence="8">PAMB 00755</strain>
    </source>
</reference>
<sequence>MPAHHSPSSHDQGAAGAGAWARITALICLLLGLVTGFAGAWLTMLGGSPYYLITGIALVVNAVLLWRGHRFAYPLYALILVATMIWALCEVGFNFWPLAPRGDILVPFGLWLLAPWVVRSFPVARRPLRAPLAGAIVASLVVVGIALATTNDDISGSLPTKIVGTFPDTDTTTVPDEDWRAYGRTGAGDHFSPLTQITPENVNKLKVAWTFRTGDMKGPNDSHETTDEVTPLKVGDTVYLCSPHQKVFALDAATGKQKWMFDPKVDSDPTFQHLTCRGVSYHATPAGAKTSDGAPAPLECQARIFLPTNDGRMFALDAATGKVCAGFGQNGVIDLKDGMTVKHKGFYEGTSPPVVTKQMVIMAGAVIDNYSTNEPSGVIRGFDVYTGKLVWAWDSGALDENALPSATHHYTASSPNSWSISAVDEKLGLVYLPMGGAATDIWGGNRTPTMERYISSLVALDVNTGKRVWSYQTVHHDLWDMDLPSQPSLLDLHTPKGVIPAIYAPAKDGNIFVLDRRTGKLIVDAPEKPVPQGPAPGDRLSPTQPFSKLTFQPKDKLTDANMWGATMFDQLACRIMFKQMRYEGPFTPPSTQGTLVFPGDVGMFEWGGIAVDPRRQIAIANPIVFPFVSKLIPRGPNNPAAPNGAHPAGSEIGVQPMYGLPFGVDLHPFLSPLGFPCMAPPWGYMSGVDLNTNKIVWKHKVGTTRDSVVPLPFKLGMPMLGGTMATAGGVTFLTATMDDYIRAFDVTTGKMLWQARLPAGGQSTPMTYAHNGKQYVVTAAGGHGSFGTKLGDYVIAYTLP</sequence>
<dbReference type="PANTHER" id="PTHR32303:SF4">
    <property type="entry name" value="QUINOPROTEIN GLUCOSE DEHYDROGENASE"/>
    <property type="match status" value="1"/>
</dbReference>
<evidence type="ECO:0000256" key="1">
    <source>
        <dbReference type="ARBA" id="ARBA00001931"/>
    </source>
</evidence>
<dbReference type="RefSeq" id="WP_270078641.1">
    <property type="nucleotide sequence ID" value="NZ_CP115174.1"/>
</dbReference>
<keyword evidence="5" id="KW-0812">Transmembrane</keyword>
<evidence type="ECO:0000256" key="2">
    <source>
        <dbReference type="ARBA" id="ARBA00008156"/>
    </source>
</evidence>
<feature type="transmembrane region" description="Helical" evidence="5">
    <location>
        <begin position="102"/>
        <end position="118"/>
    </location>
</feature>
<comment type="cofactor">
    <cofactor evidence="1">
        <name>pyrroloquinoline quinone</name>
        <dbReference type="ChEBI" id="CHEBI:58442"/>
    </cofactor>
</comment>
<dbReference type="Pfam" id="PF01011">
    <property type="entry name" value="PQQ"/>
    <property type="match status" value="1"/>
</dbReference>
<dbReference type="Proteomes" id="UP001210865">
    <property type="component" value="Chromosome"/>
</dbReference>
<name>A0ABY7NR35_9SPHN</name>